<evidence type="ECO:0000313" key="12">
    <source>
        <dbReference type="Proteomes" id="UP000441523"/>
    </source>
</evidence>
<dbReference type="EC" id="3.5.1.16" evidence="11"/>
<reference evidence="11 12" key="1">
    <citation type="submission" date="2019-09" db="EMBL/GenBank/DDBJ databases">
        <title>YIM 132548 draft genome.</title>
        <authorList>
            <person name="Jiang L."/>
        </authorList>
    </citation>
    <scope>NUCLEOTIDE SEQUENCE [LARGE SCALE GENOMIC DNA]</scope>
    <source>
        <strain evidence="11 12">YIM 132548</strain>
    </source>
</reference>
<proteinExistence type="inferred from homology"/>
<keyword evidence="8" id="KW-0862">Zinc</keyword>
<dbReference type="PANTHER" id="PTHR43808:SF31">
    <property type="entry name" value="N-ACETYL-L-CITRULLINE DEACETYLASE"/>
    <property type="match status" value="1"/>
</dbReference>
<dbReference type="Gene3D" id="3.40.630.10">
    <property type="entry name" value="Zn peptidases"/>
    <property type="match status" value="1"/>
</dbReference>
<dbReference type="PROSITE" id="PS00759">
    <property type="entry name" value="ARGE_DAPE_CPG2_2"/>
    <property type="match status" value="1"/>
</dbReference>
<dbReference type="CDD" id="cd03894">
    <property type="entry name" value="M20_ArgE"/>
    <property type="match status" value="1"/>
</dbReference>
<evidence type="ECO:0000256" key="3">
    <source>
        <dbReference type="ARBA" id="ARBA00022490"/>
    </source>
</evidence>
<keyword evidence="6" id="KW-0479">Metal-binding</keyword>
<dbReference type="Pfam" id="PF07687">
    <property type="entry name" value="M20_dimer"/>
    <property type="match status" value="1"/>
</dbReference>
<protein>
    <submittedName>
        <fullName evidence="11">Acetylornithine deacetylase</fullName>
        <ecNumber evidence="11">3.5.1.16</ecNumber>
    </submittedName>
</protein>
<comment type="similarity">
    <text evidence="2">Belongs to the peptidase M20A family. ArgE subfamily.</text>
</comment>
<evidence type="ECO:0000256" key="9">
    <source>
        <dbReference type="ARBA" id="ARBA00023285"/>
    </source>
</evidence>
<dbReference type="InterPro" id="IPR011650">
    <property type="entry name" value="Peptidase_M20_dimer"/>
</dbReference>
<dbReference type="InterPro" id="IPR001261">
    <property type="entry name" value="ArgE/DapE_CS"/>
</dbReference>
<keyword evidence="3" id="KW-0963">Cytoplasm</keyword>
<dbReference type="RefSeq" id="WP_150962289.1">
    <property type="nucleotide sequence ID" value="NZ_VZZJ01000004.1"/>
</dbReference>
<name>A0A6N6MUX8_9HYPH</name>
<accession>A0A6N6MUX8</accession>
<dbReference type="NCBIfam" id="TIGR01892">
    <property type="entry name" value="AcOrn-deacetyl"/>
    <property type="match status" value="1"/>
</dbReference>
<dbReference type="GO" id="GO:0008777">
    <property type="term" value="F:acetylornithine deacetylase activity"/>
    <property type="evidence" value="ECO:0007669"/>
    <property type="project" value="UniProtKB-EC"/>
</dbReference>
<dbReference type="PANTHER" id="PTHR43808">
    <property type="entry name" value="ACETYLORNITHINE DEACETYLASE"/>
    <property type="match status" value="1"/>
</dbReference>
<dbReference type="InterPro" id="IPR050072">
    <property type="entry name" value="Peptidase_M20A"/>
</dbReference>
<dbReference type="GO" id="GO:0046872">
    <property type="term" value="F:metal ion binding"/>
    <property type="evidence" value="ECO:0007669"/>
    <property type="project" value="UniProtKB-KW"/>
</dbReference>
<dbReference type="PROSITE" id="PS00758">
    <property type="entry name" value="ARGE_DAPE_CPG2_1"/>
    <property type="match status" value="1"/>
</dbReference>
<evidence type="ECO:0000259" key="10">
    <source>
        <dbReference type="Pfam" id="PF07687"/>
    </source>
</evidence>
<comment type="cofactor">
    <cofactor evidence="1">
        <name>Zn(2+)</name>
        <dbReference type="ChEBI" id="CHEBI:29105"/>
    </cofactor>
</comment>
<dbReference type="Pfam" id="PF01546">
    <property type="entry name" value="Peptidase_M20"/>
    <property type="match status" value="1"/>
</dbReference>
<dbReference type="InterPro" id="IPR002933">
    <property type="entry name" value="Peptidase_M20"/>
</dbReference>
<dbReference type="Proteomes" id="UP000441523">
    <property type="component" value="Unassembled WGS sequence"/>
</dbReference>
<keyword evidence="12" id="KW-1185">Reference proteome</keyword>
<dbReference type="AlphaFoldDB" id="A0A6N6MUX8"/>
<keyword evidence="9" id="KW-0170">Cobalt</keyword>
<evidence type="ECO:0000256" key="6">
    <source>
        <dbReference type="ARBA" id="ARBA00022723"/>
    </source>
</evidence>
<dbReference type="InterPro" id="IPR010169">
    <property type="entry name" value="AcOrn-deacetyl"/>
</dbReference>
<evidence type="ECO:0000256" key="4">
    <source>
        <dbReference type="ARBA" id="ARBA00022571"/>
    </source>
</evidence>
<keyword evidence="5" id="KW-0028">Amino-acid biosynthesis</keyword>
<organism evidence="11 12">
    <name type="scientific">Methylobacterium planeticum</name>
    <dbReference type="NCBI Taxonomy" id="2615211"/>
    <lineage>
        <taxon>Bacteria</taxon>
        <taxon>Pseudomonadati</taxon>
        <taxon>Pseudomonadota</taxon>
        <taxon>Alphaproteobacteria</taxon>
        <taxon>Hyphomicrobiales</taxon>
        <taxon>Methylobacteriaceae</taxon>
        <taxon>Methylobacterium</taxon>
    </lineage>
</organism>
<dbReference type="GO" id="GO:0006526">
    <property type="term" value="P:L-arginine biosynthetic process"/>
    <property type="evidence" value="ECO:0007669"/>
    <property type="project" value="UniProtKB-KW"/>
</dbReference>
<evidence type="ECO:0000256" key="2">
    <source>
        <dbReference type="ARBA" id="ARBA00005691"/>
    </source>
</evidence>
<sequence>MDTLTLLDRLVAFETVSRDPNRPLIDFVRDFLAGHGIASELVEAEGGRKANLFATIGPADRPGIMLSGHTDVVPATGQAWTTDPFRLRVEADRAYGRGTADMKGFVAAALALAARASGRDLAVPLHLAFSHDEEIGCVGVRSLIDRLAARGIRPRLTIVGEPTGMGIATGHKGKLAARATCCGVAGHSALAPNALNAIHLACDFVGALRAGQDALTEEGARDPDYAVPYTTLHVGRIDGGTALNIVPSRCTVDFEIRNVAADDPEAILGRMIDAGEAIAAARRTDFPEARIVVEPTNAYPGLATPVDSEAVAFLAALVGPGPTHGVKTHKVAFGTEGGLFASRLGTPTLVCGPGSMDQGHRPDEFITLAQLAACDAMMDRLLDRLAA</sequence>
<dbReference type="NCBIfam" id="NF005710">
    <property type="entry name" value="PRK07522.1"/>
    <property type="match status" value="1"/>
</dbReference>
<keyword evidence="4" id="KW-0055">Arginine biosynthesis</keyword>
<feature type="domain" description="Peptidase M20 dimerisation" evidence="10">
    <location>
        <begin position="169"/>
        <end position="274"/>
    </location>
</feature>
<evidence type="ECO:0000256" key="1">
    <source>
        <dbReference type="ARBA" id="ARBA00001947"/>
    </source>
</evidence>
<dbReference type="EMBL" id="VZZJ01000004">
    <property type="protein sequence ID" value="KAB1074648.1"/>
    <property type="molecule type" value="Genomic_DNA"/>
</dbReference>
<keyword evidence="7 11" id="KW-0378">Hydrolase</keyword>
<evidence type="ECO:0000256" key="7">
    <source>
        <dbReference type="ARBA" id="ARBA00022801"/>
    </source>
</evidence>
<dbReference type="SUPFAM" id="SSF55031">
    <property type="entry name" value="Bacterial exopeptidase dimerisation domain"/>
    <property type="match status" value="1"/>
</dbReference>
<evidence type="ECO:0000256" key="8">
    <source>
        <dbReference type="ARBA" id="ARBA00022833"/>
    </source>
</evidence>
<dbReference type="Gene3D" id="3.30.70.360">
    <property type="match status" value="1"/>
</dbReference>
<gene>
    <name evidence="11" type="primary">argE</name>
    <name evidence="11" type="ORF">F6X51_05815</name>
</gene>
<evidence type="ECO:0000313" key="11">
    <source>
        <dbReference type="EMBL" id="KAB1074648.1"/>
    </source>
</evidence>
<evidence type="ECO:0000256" key="5">
    <source>
        <dbReference type="ARBA" id="ARBA00022605"/>
    </source>
</evidence>
<dbReference type="InterPro" id="IPR036264">
    <property type="entry name" value="Bact_exopeptidase_dim_dom"/>
</dbReference>
<dbReference type="SUPFAM" id="SSF53187">
    <property type="entry name" value="Zn-dependent exopeptidases"/>
    <property type="match status" value="1"/>
</dbReference>
<comment type="caution">
    <text evidence="11">The sequence shown here is derived from an EMBL/GenBank/DDBJ whole genome shotgun (WGS) entry which is preliminary data.</text>
</comment>